<name>A6TW39_ALKMQ</name>
<dbReference type="HOGENOM" id="CLU_156635_0_0_9"/>
<evidence type="ECO:0000313" key="3">
    <source>
        <dbReference type="Proteomes" id="UP000001572"/>
    </source>
</evidence>
<dbReference type="EMBL" id="CP000724">
    <property type="protein sequence ID" value="ABR50407.1"/>
    <property type="molecule type" value="Genomic_DNA"/>
</dbReference>
<evidence type="ECO:0000256" key="1">
    <source>
        <dbReference type="SAM" id="Coils"/>
    </source>
</evidence>
<dbReference type="eggNOG" id="ENOG5032ZJH">
    <property type="taxonomic scope" value="Bacteria"/>
</dbReference>
<dbReference type="InterPro" id="IPR025373">
    <property type="entry name" value="DUF4363"/>
</dbReference>
<dbReference type="RefSeq" id="WP_012065354.1">
    <property type="nucleotide sequence ID" value="NC_009633.1"/>
</dbReference>
<evidence type="ECO:0000313" key="2">
    <source>
        <dbReference type="EMBL" id="ABR50407.1"/>
    </source>
</evidence>
<dbReference type="AlphaFoldDB" id="A6TW39"/>
<dbReference type="STRING" id="293826.Amet_4333"/>
<dbReference type="OrthoDB" id="3034917at2"/>
<keyword evidence="1" id="KW-0175">Coiled coil</keyword>
<feature type="coiled-coil region" evidence="1">
    <location>
        <begin position="25"/>
        <end position="61"/>
    </location>
</feature>
<sequence>MKVVVITIIILIIFFAGSIWLSEYISQSTQKLVEQIEQLDEAIEEENWNEAQNNLNELSKEWEKTKKGWLIFLEHYEIDSIDIVLAKVGRYAALEERETALGELAHLKTLVEHVKEKSRLHITNIL</sequence>
<evidence type="ECO:0008006" key="4">
    <source>
        <dbReference type="Google" id="ProtNLM"/>
    </source>
</evidence>
<dbReference type="KEGG" id="amt:Amet_4333"/>
<proteinExistence type="predicted"/>
<accession>A6TW39</accession>
<dbReference type="Proteomes" id="UP000001572">
    <property type="component" value="Chromosome"/>
</dbReference>
<protein>
    <recommendedName>
        <fullName evidence="4">DUF4363 domain-containing protein</fullName>
    </recommendedName>
</protein>
<keyword evidence="3" id="KW-1185">Reference proteome</keyword>
<dbReference type="Pfam" id="PF14276">
    <property type="entry name" value="DUF4363"/>
    <property type="match status" value="1"/>
</dbReference>
<gene>
    <name evidence="2" type="ordered locus">Amet_4333</name>
</gene>
<organism evidence="2 3">
    <name type="scientific">Alkaliphilus metalliredigens (strain QYMF)</name>
    <dbReference type="NCBI Taxonomy" id="293826"/>
    <lineage>
        <taxon>Bacteria</taxon>
        <taxon>Bacillati</taxon>
        <taxon>Bacillota</taxon>
        <taxon>Clostridia</taxon>
        <taxon>Peptostreptococcales</taxon>
        <taxon>Natronincolaceae</taxon>
        <taxon>Alkaliphilus</taxon>
    </lineage>
</organism>
<reference evidence="3" key="1">
    <citation type="journal article" date="2016" name="Genome Announc.">
        <title>Complete genome sequence of Alkaliphilus metalliredigens strain QYMF, an alkaliphilic and metal-reducing bacterium isolated from borax-contaminated leachate ponds.</title>
        <authorList>
            <person name="Hwang C."/>
            <person name="Copeland A."/>
            <person name="Lucas S."/>
            <person name="Lapidus A."/>
            <person name="Barry K."/>
            <person name="Detter J.C."/>
            <person name="Glavina Del Rio T."/>
            <person name="Hammon N."/>
            <person name="Israni S."/>
            <person name="Dalin E."/>
            <person name="Tice H."/>
            <person name="Pitluck S."/>
            <person name="Chertkov O."/>
            <person name="Brettin T."/>
            <person name="Bruce D."/>
            <person name="Han C."/>
            <person name="Schmutz J."/>
            <person name="Larimer F."/>
            <person name="Land M.L."/>
            <person name="Hauser L."/>
            <person name="Kyrpides N."/>
            <person name="Mikhailova N."/>
            <person name="Ye Q."/>
            <person name="Zhou J."/>
            <person name="Richardson P."/>
            <person name="Fields M.W."/>
        </authorList>
    </citation>
    <scope>NUCLEOTIDE SEQUENCE [LARGE SCALE GENOMIC DNA]</scope>
    <source>
        <strain evidence="3">QYMF</strain>
    </source>
</reference>